<feature type="region of interest" description="Disordered" evidence="3">
    <location>
        <begin position="209"/>
        <end position="230"/>
    </location>
</feature>
<reference evidence="4" key="1">
    <citation type="journal article" date="2014" name="Int. J. Syst. Evol. Microbiol.">
        <title>Complete genome sequence of Corynebacterium casei LMG S-19264T (=DSM 44701T), isolated from a smear-ripened cheese.</title>
        <authorList>
            <consortium name="US DOE Joint Genome Institute (JGI-PGF)"/>
            <person name="Walter F."/>
            <person name="Albersmeier A."/>
            <person name="Kalinowski J."/>
            <person name="Ruckert C."/>
        </authorList>
    </citation>
    <scope>NUCLEOTIDE SEQUENCE</scope>
    <source>
        <strain evidence="4">VKM B-1513</strain>
    </source>
</reference>
<evidence type="ECO:0000313" key="5">
    <source>
        <dbReference type="Proteomes" id="UP001143486"/>
    </source>
</evidence>
<dbReference type="Pfam" id="PF05139">
    <property type="entry name" value="Erythro_esteras"/>
    <property type="match status" value="1"/>
</dbReference>
<comment type="function">
    <text evidence="2">Catalyzes the methyl esterification of L-isoaspartyl residues in peptides and proteins that result from spontaneous decomposition of normal L-aspartyl and L-asparaginyl residues. It plays a role in the repair and/or degradation of damaged proteins.</text>
</comment>
<organism evidence="4 5">
    <name type="scientific">Maricaulis virginensis</name>
    <dbReference type="NCBI Taxonomy" id="144022"/>
    <lineage>
        <taxon>Bacteria</taxon>
        <taxon>Pseudomonadati</taxon>
        <taxon>Pseudomonadota</taxon>
        <taxon>Alphaproteobacteria</taxon>
        <taxon>Maricaulales</taxon>
        <taxon>Maricaulaceae</taxon>
        <taxon>Maricaulis</taxon>
    </lineage>
</organism>
<reference evidence="4" key="2">
    <citation type="submission" date="2023-01" db="EMBL/GenBank/DDBJ databases">
        <authorList>
            <person name="Sun Q."/>
            <person name="Evtushenko L."/>
        </authorList>
    </citation>
    <scope>NUCLEOTIDE SEQUENCE</scope>
    <source>
        <strain evidence="4">VKM B-1513</strain>
    </source>
</reference>
<dbReference type="CDD" id="cd14728">
    <property type="entry name" value="Ere-like"/>
    <property type="match status" value="1"/>
</dbReference>
<dbReference type="HAMAP" id="MF_00090">
    <property type="entry name" value="PIMT"/>
    <property type="match status" value="1"/>
</dbReference>
<keyword evidence="5" id="KW-1185">Reference proteome</keyword>
<dbReference type="GO" id="GO:0004719">
    <property type="term" value="F:protein-L-isoaspartate (D-aspartate) O-methyltransferase activity"/>
    <property type="evidence" value="ECO:0007669"/>
    <property type="project" value="UniProtKB-UniRule"/>
</dbReference>
<protein>
    <recommendedName>
        <fullName evidence="2">Protein-L-isoaspartate O-methyltransferase</fullName>
        <ecNumber evidence="2">2.1.1.77</ecNumber>
    </recommendedName>
    <alternativeName>
        <fullName evidence="2">L-isoaspartyl protein carboxyl methyltransferase</fullName>
    </alternativeName>
    <alternativeName>
        <fullName evidence="2">Protein L-isoaspartyl methyltransferase</fullName>
    </alternativeName>
    <alternativeName>
        <fullName evidence="2">Protein-beta-aspartate methyltransferase</fullName>
        <shortName evidence="2">PIMT</shortName>
    </alternativeName>
</protein>
<dbReference type="Pfam" id="PF01135">
    <property type="entry name" value="PCMT"/>
    <property type="match status" value="1"/>
</dbReference>
<dbReference type="Proteomes" id="UP001143486">
    <property type="component" value="Unassembled WGS sequence"/>
</dbReference>
<gene>
    <name evidence="2" type="primary">pcm</name>
    <name evidence="4" type="ORF">GCM10017621_17680</name>
</gene>
<dbReference type="SUPFAM" id="SSF159501">
    <property type="entry name" value="EreA/ChaN-like"/>
    <property type="match status" value="1"/>
</dbReference>
<accession>A0A9W6INE8</accession>
<keyword evidence="2" id="KW-0949">S-adenosyl-L-methionine</keyword>
<dbReference type="GO" id="GO:0030091">
    <property type="term" value="P:protein repair"/>
    <property type="evidence" value="ECO:0007669"/>
    <property type="project" value="UniProtKB-UniRule"/>
</dbReference>
<dbReference type="InterPro" id="IPR007815">
    <property type="entry name" value="Emycin_Estase"/>
</dbReference>
<dbReference type="SUPFAM" id="SSF53335">
    <property type="entry name" value="S-adenosyl-L-methionine-dependent methyltransferases"/>
    <property type="match status" value="1"/>
</dbReference>
<dbReference type="NCBIfam" id="TIGR00080">
    <property type="entry name" value="pimt"/>
    <property type="match status" value="1"/>
</dbReference>
<dbReference type="InterPro" id="IPR000682">
    <property type="entry name" value="PCMT"/>
</dbReference>
<sequence>MSGYERQRAAMVERQVRGRGVRDPRVLAAMMRLPRECFLAPSDAAIAYEDIPLPIGHGQTATPPRLVAFMAEALDLSEDETALEVGGGSGYAAAILADLCRHVSVVERIDALADHCRTVFHQLGITNIDVRCGDGRKGWPRQAPFDAILVSMTVADIPQALLSQLAPGGRLVAPVGATPAGQELVRITRTGEDRFVREDIADIRYVAPLGGEDEAEAPPPPDAPSSWPPRLVERRPVTDLSTVSLIAAHGETAAAPEAIDIRPLLDRIGDARVVLIGEATHGTHEFYTLRARISRALIAERGFDFVAVEADWPDAARIDHYVRHKEAVPAEWTAFARFPTWMWRNEETRDFADWLHSWNKEREPDRRAGFHGLDLYSLYLSVQQVLNHLETVDPDIATIARQRYACLTPWETDPAAYGHAALTGAYRDCEQDVLNVLVALLRSRNAWQAMAEGAFFDAERNARLVASAERYYRTMYYGSRASWNLRDTHMFETLESLLDHYGPRSRGIVWAHNSHLGDSAATEMSARGEFNIGRLARARWGSKVYSIGFGTDHGRVAAASDWGGPLQYKTIRPAHPQSYERLFHLSNQPCLLLPLRKGKAVVREYLSSPRLERAIGVIYRPESERFSHYFEADLPRQFDEYVWIDETSPVRALDTSVCDGVPDTYPFGL</sequence>
<evidence type="ECO:0000256" key="3">
    <source>
        <dbReference type="SAM" id="MobiDB-lite"/>
    </source>
</evidence>
<evidence type="ECO:0000256" key="2">
    <source>
        <dbReference type="HAMAP-Rule" id="MF_00090"/>
    </source>
</evidence>
<dbReference type="InterPro" id="IPR052036">
    <property type="entry name" value="Hydrolase/PRTase-associated"/>
</dbReference>
<dbReference type="NCBIfam" id="NF001453">
    <property type="entry name" value="PRK00312.1"/>
    <property type="match status" value="1"/>
</dbReference>
<dbReference type="PANTHER" id="PTHR31299:SF0">
    <property type="entry name" value="ESTERASE, PUTATIVE (AFU_ORTHOLOGUE AFUA_1G05850)-RELATED"/>
    <property type="match status" value="1"/>
</dbReference>
<comment type="caution">
    <text evidence="4">The sequence shown here is derived from an EMBL/GenBank/DDBJ whole genome shotgun (WGS) entry which is preliminary data.</text>
</comment>
<dbReference type="Gene3D" id="3.40.1660.10">
    <property type="entry name" value="EreA-like (biosynthetic domain)"/>
    <property type="match status" value="1"/>
</dbReference>
<dbReference type="Gene3D" id="1.20.1440.30">
    <property type="entry name" value="Biosynthetic Protein domain"/>
    <property type="match status" value="1"/>
</dbReference>
<keyword evidence="2" id="KW-0489">Methyltransferase</keyword>
<dbReference type="GO" id="GO:0032259">
    <property type="term" value="P:methylation"/>
    <property type="evidence" value="ECO:0007669"/>
    <property type="project" value="UniProtKB-KW"/>
</dbReference>
<keyword evidence="2" id="KW-0963">Cytoplasm</keyword>
<dbReference type="GO" id="GO:0046677">
    <property type="term" value="P:response to antibiotic"/>
    <property type="evidence" value="ECO:0007669"/>
    <property type="project" value="InterPro"/>
</dbReference>
<dbReference type="EC" id="2.1.1.77" evidence="2"/>
<comment type="catalytic activity">
    <reaction evidence="2">
        <text>[protein]-L-isoaspartate + S-adenosyl-L-methionine = [protein]-L-isoaspartate alpha-methyl ester + S-adenosyl-L-homocysteine</text>
        <dbReference type="Rhea" id="RHEA:12705"/>
        <dbReference type="Rhea" id="RHEA-COMP:12143"/>
        <dbReference type="Rhea" id="RHEA-COMP:12144"/>
        <dbReference type="ChEBI" id="CHEBI:57856"/>
        <dbReference type="ChEBI" id="CHEBI:59789"/>
        <dbReference type="ChEBI" id="CHEBI:90596"/>
        <dbReference type="ChEBI" id="CHEBI:90598"/>
        <dbReference type="EC" id="2.1.1.77"/>
    </reaction>
</comment>
<keyword evidence="2" id="KW-0808">Transferase</keyword>
<dbReference type="EMBL" id="BSFE01000004">
    <property type="protein sequence ID" value="GLK52260.1"/>
    <property type="molecule type" value="Genomic_DNA"/>
</dbReference>
<comment type="subcellular location">
    <subcellularLocation>
        <location evidence="2">Cytoplasm</location>
    </subcellularLocation>
</comment>
<dbReference type="CDD" id="cd02440">
    <property type="entry name" value="AdoMet_MTases"/>
    <property type="match status" value="1"/>
</dbReference>
<proteinExistence type="inferred from homology"/>
<dbReference type="InterPro" id="IPR029063">
    <property type="entry name" value="SAM-dependent_MTases_sf"/>
</dbReference>
<evidence type="ECO:0000256" key="1">
    <source>
        <dbReference type="ARBA" id="ARBA00005369"/>
    </source>
</evidence>
<name>A0A9W6INE8_9PROT</name>
<dbReference type="PROSITE" id="PS01279">
    <property type="entry name" value="PCMT"/>
    <property type="match status" value="1"/>
</dbReference>
<dbReference type="PANTHER" id="PTHR31299">
    <property type="entry name" value="ESTERASE, PUTATIVE (AFU_ORTHOLOGUE AFUA_1G05850)-RELATED"/>
    <property type="match status" value="1"/>
</dbReference>
<comment type="caution">
    <text evidence="2">Lacks conserved residue(s) required for the propagation of feature annotation.</text>
</comment>
<dbReference type="AlphaFoldDB" id="A0A9W6INE8"/>
<evidence type="ECO:0000313" key="4">
    <source>
        <dbReference type="EMBL" id="GLK52260.1"/>
    </source>
</evidence>
<dbReference type="Gene3D" id="3.40.50.150">
    <property type="entry name" value="Vaccinia Virus protein VP39"/>
    <property type="match status" value="1"/>
</dbReference>
<feature type="compositionally biased region" description="Pro residues" evidence="3">
    <location>
        <begin position="217"/>
        <end position="227"/>
    </location>
</feature>
<dbReference type="Gene3D" id="3.30.1870.10">
    <property type="entry name" value="EreA-like, domain 2"/>
    <property type="match status" value="1"/>
</dbReference>
<dbReference type="RefSeq" id="WP_271186629.1">
    <property type="nucleotide sequence ID" value="NZ_BSFE01000004.1"/>
</dbReference>
<dbReference type="GO" id="GO:0005737">
    <property type="term" value="C:cytoplasm"/>
    <property type="evidence" value="ECO:0007669"/>
    <property type="project" value="UniProtKB-SubCell"/>
</dbReference>
<comment type="similarity">
    <text evidence="1 2">Belongs to the methyltransferase superfamily. L-isoaspartyl/D-aspartyl protein methyltransferase family.</text>
</comment>